<gene>
    <name evidence="3" type="ORF">NKW50_10350</name>
</gene>
<accession>A0ABT1F1C3</accession>
<dbReference type="RefSeq" id="WP_165992114.1">
    <property type="nucleotide sequence ID" value="NZ_JAMYZY010000019.1"/>
</dbReference>
<dbReference type="Proteomes" id="UP001523528">
    <property type="component" value="Unassembled WGS sequence"/>
</dbReference>
<evidence type="ECO:0000313" key="3">
    <source>
        <dbReference type="EMBL" id="MCP1258990.1"/>
    </source>
</evidence>
<name>A0ABT1F1C3_9PROT</name>
<sequence length="134" mass="14775">MAAILLPILEKFGKWIAIIGVIVGLFLWGRHYQLDSRQKETELAQSQQTITQMKSDYAKYQEQQTALLKQEQSRQAKTITIVKSIANAKETNSCASSPAIRNVLNGLRDHNSTASPTDNSLKHASLSGSSTSTK</sequence>
<keyword evidence="2" id="KW-0812">Transmembrane</keyword>
<feature type="transmembrane region" description="Helical" evidence="2">
    <location>
        <begin position="12"/>
        <end position="29"/>
    </location>
</feature>
<keyword evidence="4" id="KW-1185">Reference proteome</keyword>
<evidence type="ECO:0008006" key="5">
    <source>
        <dbReference type="Google" id="ProtNLM"/>
    </source>
</evidence>
<keyword evidence="2" id="KW-1133">Transmembrane helix</keyword>
<dbReference type="EMBL" id="JAMYZZ010000019">
    <property type="protein sequence ID" value="MCP1258990.1"/>
    <property type="molecule type" value="Genomic_DNA"/>
</dbReference>
<comment type="caution">
    <text evidence="3">The sequence shown here is derived from an EMBL/GenBank/DDBJ whole genome shotgun (WGS) entry which is preliminary data.</text>
</comment>
<evidence type="ECO:0000256" key="1">
    <source>
        <dbReference type="SAM" id="MobiDB-lite"/>
    </source>
</evidence>
<keyword evidence="2" id="KW-0472">Membrane</keyword>
<reference evidence="3 4" key="1">
    <citation type="submission" date="2022-06" db="EMBL/GenBank/DDBJ databases">
        <title>Acetobacer genomes from food samples.</title>
        <authorList>
            <person name="Sombolestani A."/>
        </authorList>
    </citation>
    <scope>NUCLEOTIDE SEQUENCE [LARGE SCALE GENOMIC DNA]</scope>
    <source>
        <strain evidence="3 4">R-83285</strain>
    </source>
</reference>
<proteinExistence type="predicted"/>
<protein>
    <recommendedName>
        <fullName evidence="5">DUF2570 domain-containing protein</fullName>
    </recommendedName>
</protein>
<organism evidence="3 4">
    <name type="scientific">Acetobacter lambici</name>
    <dbReference type="NCBI Taxonomy" id="1332824"/>
    <lineage>
        <taxon>Bacteria</taxon>
        <taxon>Pseudomonadati</taxon>
        <taxon>Pseudomonadota</taxon>
        <taxon>Alphaproteobacteria</taxon>
        <taxon>Acetobacterales</taxon>
        <taxon>Acetobacteraceae</taxon>
        <taxon>Acetobacter</taxon>
    </lineage>
</organism>
<feature type="region of interest" description="Disordered" evidence="1">
    <location>
        <begin position="105"/>
        <end position="134"/>
    </location>
</feature>
<evidence type="ECO:0000256" key="2">
    <source>
        <dbReference type="SAM" id="Phobius"/>
    </source>
</evidence>
<evidence type="ECO:0000313" key="4">
    <source>
        <dbReference type="Proteomes" id="UP001523528"/>
    </source>
</evidence>